<dbReference type="GO" id="GO:0005524">
    <property type="term" value="F:ATP binding"/>
    <property type="evidence" value="ECO:0007669"/>
    <property type="project" value="UniProtKB-KW"/>
</dbReference>
<evidence type="ECO:0000256" key="4">
    <source>
        <dbReference type="SAM" id="MobiDB-lite"/>
    </source>
</evidence>
<evidence type="ECO:0000256" key="2">
    <source>
        <dbReference type="ARBA" id="ARBA00022801"/>
    </source>
</evidence>
<dbReference type="RefSeq" id="WP_099613411.1">
    <property type="nucleotide sequence ID" value="NZ_KZ319368.1"/>
</dbReference>
<feature type="region of interest" description="Disordered" evidence="4">
    <location>
        <begin position="240"/>
        <end position="278"/>
    </location>
</feature>
<dbReference type="SUPFAM" id="SSF50891">
    <property type="entry name" value="Cyclophilin-like"/>
    <property type="match status" value="1"/>
</dbReference>
<dbReference type="NCBIfam" id="TIGR00370">
    <property type="entry name" value="5-oxoprolinase subunit PxpB"/>
    <property type="match status" value="1"/>
</dbReference>
<keyword evidence="3" id="KW-0067">ATP-binding</keyword>
<dbReference type="PANTHER" id="PTHR34698">
    <property type="entry name" value="5-OXOPROLINASE SUBUNIT B"/>
    <property type="match status" value="1"/>
</dbReference>
<evidence type="ECO:0000313" key="6">
    <source>
        <dbReference type="EMBL" id="PHQ16245.1"/>
    </source>
</evidence>
<name>A0A2G1UP72_9GAMM</name>
<keyword evidence="1" id="KW-0547">Nucleotide-binding</keyword>
<dbReference type="PANTHER" id="PTHR34698:SF2">
    <property type="entry name" value="5-OXOPROLINASE SUBUNIT B"/>
    <property type="match status" value="1"/>
</dbReference>
<gene>
    <name evidence="6" type="ORF">CLH61_03945</name>
</gene>
<dbReference type="Pfam" id="PF02682">
    <property type="entry name" value="CT_C_D"/>
    <property type="match status" value="1"/>
</dbReference>
<keyword evidence="2" id="KW-0378">Hydrolase</keyword>
<evidence type="ECO:0000256" key="3">
    <source>
        <dbReference type="ARBA" id="ARBA00022840"/>
    </source>
</evidence>
<comment type="caution">
    <text evidence="6">The sequence shown here is derived from an EMBL/GenBank/DDBJ whole genome shotgun (WGS) entry which is preliminary data.</text>
</comment>
<dbReference type="AlphaFoldDB" id="A0A2G1UP72"/>
<accession>A0A2G1UP72</accession>
<dbReference type="InterPro" id="IPR010016">
    <property type="entry name" value="PxpB"/>
</dbReference>
<evidence type="ECO:0000313" key="7">
    <source>
        <dbReference type="Proteomes" id="UP000231409"/>
    </source>
</evidence>
<dbReference type="SMART" id="SM00796">
    <property type="entry name" value="AHS1"/>
    <property type="match status" value="1"/>
</dbReference>
<proteinExistence type="predicted"/>
<dbReference type="Gene3D" id="3.30.1360.40">
    <property type="match status" value="1"/>
</dbReference>
<feature type="domain" description="Carboxyltransferase" evidence="5">
    <location>
        <begin position="3"/>
        <end position="216"/>
    </location>
</feature>
<keyword evidence="7" id="KW-1185">Reference proteome</keyword>
<dbReference type="Proteomes" id="UP000231409">
    <property type="component" value="Unassembled WGS sequence"/>
</dbReference>
<reference evidence="6 7" key="1">
    <citation type="submission" date="2017-09" db="EMBL/GenBank/DDBJ databases">
        <title>The draft genome sequences of Marinobacter sp. PWS21.</title>
        <authorList>
            <person name="Cao J."/>
        </authorList>
    </citation>
    <scope>NUCLEOTIDE SEQUENCE [LARGE SCALE GENOMIC DNA]</scope>
    <source>
        <strain evidence="6 7">PWS21</strain>
    </source>
</reference>
<dbReference type="GO" id="GO:0016301">
    <property type="term" value="F:kinase activity"/>
    <property type="evidence" value="ECO:0007669"/>
    <property type="project" value="UniProtKB-KW"/>
</dbReference>
<dbReference type="EMBL" id="NTFH01000004">
    <property type="protein sequence ID" value="PHQ16245.1"/>
    <property type="molecule type" value="Genomic_DNA"/>
</dbReference>
<dbReference type="InterPro" id="IPR003833">
    <property type="entry name" value="CT_C_D"/>
</dbReference>
<organism evidence="6 7">
    <name type="scientific">Marinobacter profundi</name>
    <dbReference type="NCBI Taxonomy" id="2666256"/>
    <lineage>
        <taxon>Bacteria</taxon>
        <taxon>Pseudomonadati</taxon>
        <taxon>Pseudomonadota</taxon>
        <taxon>Gammaproteobacteria</taxon>
        <taxon>Pseudomonadales</taxon>
        <taxon>Marinobacteraceae</taxon>
        <taxon>Marinobacter</taxon>
    </lineage>
</organism>
<sequence length="278" mass="30256">MLWRYEITGADTITLHFGERIDVALVTRIQHASTLLREQLGPRLLDLVPSYTTLLLRYDLLTDDLASLLADVKTALTALPEPLYAGEPSSGNSAGDQQADIIEIPVFYDVSVGPDLDSIAARAGLSVDEVIACHCGATYNVFAIGFAPGFAYLGEVPRELAAPRLDTPRAKVPPGAVGIADTQTAIYPLASPGGWNLIGRTPLQMFDPDRERPSLLDAGQRVRFRAIGRDEYLELGGRLDDLPWGTAEGQKTARKQTESRDLVSSEPETRDLKNGDRQ</sequence>
<protein>
    <submittedName>
        <fullName evidence="6">Kinase</fullName>
    </submittedName>
</protein>
<dbReference type="GO" id="GO:0016787">
    <property type="term" value="F:hydrolase activity"/>
    <property type="evidence" value="ECO:0007669"/>
    <property type="project" value="UniProtKB-KW"/>
</dbReference>
<dbReference type="Gene3D" id="2.40.100.10">
    <property type="entry name" value="Cyclophilin-like"/>
    <property type="match status" value="1"/>
</dbReference>
<evidence type="ECO:0000256" key="1">
    <source>
        <dbReference type="ARBA" id="ARBA00022741"/>
    </source>
</evidence>
<feature type="compositionally biased region" description="Basic and acidic residues" evidence="4">
    <location>
        <begin position="255"/>
        <end position="278"/>
    </location>
</feature>
<dbReference type="SUPFAM" id="SSF160467">
    <property type="entry name" value="PH0987 N-terminal domain-like"/>
    <property type="match status" value="1"/>
</dbReference>
<keyword evidence="6" id="KW-0808">Transferase</keyword>
<dbReference type="InterPro" id="IPR029000">
    <property type="entry name" value="Cyclophilin-like_dom_sf"/>
</dbReference>
<keyword evidence="6" id="KW-0418">Kinase</keyword>
<evidence type="ECO:0000259" key="5">
    <source>
        <dbReference type="SMART" id="SM00796"/>
    </source>
</evidence>